<organism evidence="8 9">
    <name type="scientific">Arthrobacter ginkgonis</name>
    <dbReference type="NCBI Taxonomy" id="1630594"/>
    <lineage>
        <taxon>Bacteria</taxon>
        <taxon>Bacillati</taxon>
        <taxon>Actinomycetota</taxon>
        <taxon>Actinomycetes</taxon>
        <taxon>Micrococcales</taxon>
        <taxon>Micrococcaceae</taxon>
        <taxon>Arthrobacter</taxon>
    </lineage>
</organism>
<feature type="domain" description="Major facilitator superfamily (MFS) profile" evidence="7">
    <location>
        <begin position="21"/>
        <end position="398"/>
    </location>
</feature>
<evidence type="ECO:0000256" key="3">
    <source>
        <dbReference type="ARBA" id="ARBA00022692"/>
    </source>
</evidence>
<keyword evidence="4 6" id="KW-1133">Transmembrane helix</keyword>
<feature type="transmembrane region" description="Helical" evidence="6">
    <location>
        <begin position="177"/>
        <end position="200"/>
    </location>
</feature>
<dbReference type="InterPro" id="IPR050189">
    <property type="entry name" value="MFS_Efflux_Transporters"/>
</dbReference>
<protein>
    <submittedName>
        <fullName evidence="8">MFS transporter</fullName>
    </submittedName>
</protein>
<keyword evidence="5 6" id="KW-0472">Membrane</keyword>
<proteinExistence type="predicted"/>
<dbReference type="PANTHER" id="PTHR43124">
    <property type="entry name" value="PURINE EFFLUX PUMP PBUE"/>
    <property type="match status" value="1"/>
</dbReference>
<evidence type="ECO:0000313" key="8">
    <source>
        <dbReference type="EMBL" id="GAA3699157.1"/>
    </source>
</evidence>
<feature type="transmembrane region" description="Helical" evidence="6">
    <location>
        <begin position="55"/>
        <end position="76"/>
    </location>
</feature>
<keyword evidence="3 6" id="KW-0812">Transmembrane</keyword>
<sequence length="411" mass="41503">MTLVQQGPEETRSVQRLPLWSLLALTASGFLTIMLETMPAGILPEMSQGLGVSESAAGQFVTAYAIGSIVGAIPIISSTMGWPRRRLLAGALAGYVATSLVVAVSPSFALTLGARFVAGVFAGVVWGIVAGIAGRLVGDEQRGRGLTIALAGTPIALAVGTPAGTLLAGLIGWRFTFVAMAVFAAALIGWVLAVLPALPGQKKGERTPVRRVFTLPGLVPVLVTAVLYVTAHNLLYTYIASFLAPVGLGGAVGAVLMVFGVASLASLAVTGALIDRHLRTLMVLSCAVFAAAMLALGFLAGSPLAVYASATAWGLAFGGAASLLQTAMMNAAGTAVDAAQAVMVTGWNIGIAGGGIAGGVLLGSLGSPSLGWATLALLLGALIIVLAGRRHAFPPRRPDRADRAAAAIHPS</sequence>
<dbReference type="PANTHER" id="PTHR43124:SF3">
    <property type="entry name" value="CHLORAMPHENICOL EFFLUX PUMP RV0191"/>
    <property type="match status" value="1"/>
</dbReference>
<feature type="transmembrane region" description="Helical" evidence="6">
    <location>
        <begin position="149"/>
        <end position="171"/>
    </location>
</feature>
<feature type="transmembrane region" description="Helical" evidence="6">
    <location>
        <begin position="306"/>
        <end position="329"/>
    </location>
</feature>
<feature type="transmembrane region" description="Helical" evidence="6">
    <location>
        <begin position="88"/>
        <end position="110"/>
    </location>
</feature>
<reference evidence="9" key="1">
    <citation type="journal article" date="2019" name="Int. J. Syst. Evol. Microbiol.">
        <title>The Global Catalogue of Microorganisms (GCM) 10K type strain sequencing project: providing services to taxonomists for standard genome sequencing and annotation.</title>
        <authorList>
            <consortium name="The Broad Institute Genomics Platform"/>
            <consortium name="The Broad Institute Genome Sequencing Center for Infectious Disease"/>
            <person name="Wu L."/>
            <person name="Ma J."/>
        </authorList>
    </citation>
    <scope>NUCLEOTIDE SEQUENCE [LARGE SCALE GENOMIC DNA]</scope>
    <source>
        <strain evidence="9">JCM 30742</strain>
    </source>
</reference>
<dbReference type="RefSeq" id="WP_345153646.1">
    <property type="nucleotide sequence ID" value="NZ_BAABEO010000026.1"/>
</dbReference>
<dbReference type="SUPFAM" id="SSF103473">
    <property type="entry name" value="MFS general substrate transporter"/>
    <property type="match status" value="1"/>
</dbReference>
<dbReference type="Pfam" id="PF07690">
    <property type="entry name" value="MFS_1"/>
    <property type="match status" value="1"/>
</dbReference>
<dbReference type="InterPro" id="IPR020846">
    <property type="entry name" value="MFS_dom"/>
</dbReference>
<comment type="subcellular location">
    <subcellularLocation>
        <location evidence="1">Cell membrane</location>
        <topology evidence="1">Multi-pass membrane protein</topology>
    </subcellularLocation>
</comment>
<feature type="transmembrane region" description="Helical" evidence="6">
    <location>
        <begin position="212"/>
        <end position="231"/>
    </location>
</feature>
<dbReference type="CDD" id="cd17324">
    <property type="entry name" value="MFS_NepI_like"/>
    <property type="match status" value="1"/>
</dbReference>
<evidence type="ECO:0000256" key="5">
    <source>
        <dbReference type="ARBA" id="ARBA00023136"/>
    </source>
</evidence>
<feature type="transmembrane region" description="Helical" evidence="6">
    <location>
        <begin position="281"/>
        <end position="300"/>
    </location>
</feature>
<feature type="transmembrane region" description="Helical" evidence="6">
    <location>
        <begin position="251"/>
        <end position="274"/>
    </location>
</feature>
<dbReference type="EMBL" id="BAABEO010000026">
    <property type="protein sequence ID" value="GAA3699157.1"/>
    <property type="molecule type" value="Genomic_DNA"/>
</dbReference>
<keyword evidence="2" id="KW-1003">Cell membrane</keyword>
<gene>
    <name evidence="8" type="ORF">GCM10023081_40050</name>
</gene>
<dbReference type="Proteomes" id="UP001500752">
    <property type="component" value="Unassembled WGS sequence"/>
</dbReference>
<feature type="transmembrane region" description="Helical" evidence="6">
    <location>
        <begin position="341"/>
        <end position="363"/>
    </location>
</feature>
<keyword evidence="9" id="KW-1185">Reference proteome</keyword>
<feature type="transmembrane region" description="Helical" evidence="6">
    <location>
        <begin position="369"/>
        <end position="388"/>
    </location>
</feature>
<evidence type="ECO:0000256" key="1">
    <source>
        <dbReference type="ARBA" id="ARBA00004651"/>
    </source>
</evidence>
<dbReference type="InterPro" id="IPR011701">
    <property type="entry name" value="MFS"/>
</dbReference>
<evidence type="ECO:0000313" key="9">
    <source>
        <dbReference type="Proteomes" id="UP001500752"/>
    </source>
</evidence>
<feature type="transmembrane region" description="Helical" evidence="6">
    <location>
        <begin position="17"/>
        <end position="35"/>
    </location>
</feature>
<comment type="caution">
    <text evidence="8">The sequence shown here is derived from an EMBL/GenBank/DDBJ whole genome shotgun (WGS) entry which is preliminary data.</text>
</comment>
<evidence type="ECO:0000256" key="2">
    <source>
        <dbReference type="ARBA" id="ARBA00022475"/>
    </source>
</evidence>
<dbReference type="InterPro" id="IPR036259">
    <property type="entry name" value="MFS_trans_sf"/>
</dbReference>
<evidence type="ECO:0000256" key="4">
    <source>
        <dbReference type="ARBA" id="ARBA00022989"/>
    </source>
</evidence>
<name>A0ABP7D0W0_9MICC</name>
<evidence type="ECO:0000256" key="6">
    <source>
        <dbReference type="SAM" id="Phobius"/>
    </source>
</evidence>
<accession>A0ABP7D0W0</accession>
<feature type="transmembrane region" description="Helical" evidence="6">
    <location>
        <begin position="116"/>
        <end position="137"/>
    </location>
</feature>
<dbReference type="PROSITE" id="PS50850">
    <property type="entry name" value="MFS"/>
    <property type="match status" value="1"/>
</dbReference>
<dbReference type="Gene3D" id="1.20.1250.20">
    <property type="entry name" value="MFS general substrate transporter like domains"/>
    <property type="match status" value="1"/>
</dbReference>
<evidence type="ECO:0000259" key="7">
    <source>
        <dbReference type="PROSITE" id="PS50850"/>
    </source>
</evidence>